<name>A0A2M8W6X2_9MICO</name>
<reference evidence="2 3" key="1">
    <citation type="submission" date="2017-11" db="EMBL/GenBank/DDBJ databases">
        <title>Genomic Encyclopedia of Archaeal and Bacterial Type Strains, Phase II (KMG-II): From Individual Species to Whole Genera.</title>
        <authorList>
            <person name="Goeker M."/>
        </authorList>
    </citation>
    <scope>NUCLEOTIDE SEQUENCE [LARGE SCALE GENOMIC DNA]</scope>
    <source>
        <strain evidence="2 3">DSM 22413</strain>
    </source>
</reference>
<sequence length="484" mass="52440">MTTTSSDDATPPAAPARTREESAATGRAARSAVPRRTLGSVDLARDRDPVGLVLGQDETRVPELVPVRHERMAVSPFTFFRGAALPMADDLATAPSPGLTVQLCGDAHLSNFGMYASPERRLVFDLNDFDETLPGPFEWDLERLVASVAVAGRENDLKRKERRAAVLATVAAYRTGIRQLAAMPVVDVWYAHLEVEEAIAQIRTSLVRRDQKRVRASVAKARRRDGVQAVTKLTEVVDGRRRIVADPPLVVPLEDLASVLDPALVDAVLRDVVRGYTATLDPDPRWLVEQFDLVQVARKVVGVGSVGTRAWILLFEPHDGMAPLLLQAKEAGRSVLAGYLGESEYEHAGRRVVEGQRRMQAVSDVLLGWHRTDGSAGQRPADYYVRQLRDWKFAAVVSQLDAKALAVYAGLCGRTLARAHARTGDRIAIATYLGSSDTADQALADFAEEYADVTERDHAAFVARAGLVDRQGAGEGVAGGATAG</sequence>
<dbReference type="PANTHER" id="PTHR39441">
    <property type="entry name" value="DUF2252 DOMAIN-CONTAINING PROTEIN"/>
    <property type="match status" value="1"/>
</dbReference>
<proteinExistence type="predicted"/>
<dbReference type="RefSeq" id="WP_100350677.1">
    <property type="nucleotide sequence ID" value="NZ_PGTZ01000010.1"/>
</dbReference>
<gene>
    <name evidence="2" type="ORF">CLV34_2562</name>
</gene>
<dbReference type="EMBL" id="PGTZ01000010">
    <property type="protein sequence ID" value="PJI86642.1"/>
    <property type="molecule type" value="Genomic_DNA"/>
</dbReference>
<dbReference type="InterPro" id="IPR018721">
    <property type="entry name" value="DUF2252"/>
</dbReference>
<keyword evidence="3" id="KW-1185">Reference proteome</keyword>
<dbReference type="OrthoDB" id="1491115at2"/>
<dbReference type="PANTHER" id="PTHR39441:SF1">
    <property type="entry name" value="DUF2252 DOMAIN-CONTAINING PROTEIN"/>
    <property type="match status" value="1"/>
</dbReference>
<feature type="compositionally biased region" description="Low complexity" evidence="1">
    <location>
        <begin position="1"/>
        <end position="11"/>
    </location>
</feature>
<dbReference type="Pfam" id="PF10009">
    <property type="entry name" value="DUF2252"/>
    <property type="match status" value="1"/>
</dbReference>
<protein>
    <submittedName>
        <fullName evidence="2">Uncharacterized protein (DUF2252 family)</fullName>
    </submittedName>
</protein>
<evidence type="ECO:0000256" key="1">
    <source>
        <dbReference type="SAM" id="MobiDB-lite"/>
    </source>
</evidence>
<feature type="region of interest" description="Disordered" evidence="1">
    <location>
        <begin position="1"/>
        <end position="41"/>
    </location>
</feature>
<organism evidence="2 3">
    <name type="scientific">Luteimicrobium subarcticum</name>
    <dbReference type="NCBI Taxonomy" id="620910"/>
    <lineage>
        <taxon>Bacteria</taxon>
        <taxon>Bacillati</taxon>
        <taxon>Actinomycetota</taxon>
        <taxon>Actinomycetes</taxon>
        <taxon>Micrococcales</taxon>
        <taxon>Luteimicrobium</taxon>
    </lineage>
</organism>
<accession>A0A2M8W6X2</accession>
<comment type="caution">
    <text evidence="2">The sequence shown here is derived from an EMBL/GenBank/DDBJ whole genome shotgun (WGS) entry which is preliminary data.</text>
</comment>
<dbReference type="Proteomes" id="UP000231586">
    <property type="component" value="Unassembled WGS sequence"/>
</dbReference>
<dbReference type="AlphaFoldDB" id="A0A2M8W6X2"/>
<evidence type="ECO:0000313" key="3">
    <source>
        <dbReference type="Proteomes" id="UP000231586"/>
    </source>
</evidence>
<evidence type="ECO:0000313" key="2">
    <source>
        <dbReference type="EMBL" id="PJI86642.1"/>
    </source>
</evidence>